<dbReference type="Proteomes" id="UP000322530">
    <property type="component" value="Unassembled WGS sequence"/>
</dbReference>
<dbReference type="EMBL" id="BIXY01000130">
    <property type="protein sequence ID" value="GCF11646.1"/>
    <property type="molecule type" value="Genomic_DNA"/>
</dbReference>
<dbReference type="GO" id="GO:0080120">
    <property type="term" value="P:CAAX-box protein maturation"/>
    <property type="evidence" value="ECO:0007669"/>
    <property type="project" value="UniProtKB-ARBA"/>
</dbReference>
<evidence type="ECO:0000313" key="4">
    <source>
        <dbReference type="Proteomes" id="UP000322530"/>
    </source>
</evidence>
<keyword evidence="1" id="KW-0812">Transmembrane</keyword>
<keyword evidence="1" id="KW-1133">Transmembrane helix</keyword>
<feature type="transmembrane region" description="Helical" evidence="1">
    <location>
        <begin position="231"/>
        <end position="252"/>
    </location>
</feature>
<sequence length="300" mass="32697">MDITSSARPTVSSSNGLRRFMQRHPLLCYFVMAFGFTWLGWIPYVLSQSGLQLLPVSLSQFASLPGAYMGPLMSGFIMAAVTEGKPGVGRLLHRFVLWRVGWQWYLAALLGVPATILLGLMIMPGAVAALHVNLAQFVLFFPLLLILEICTSGLAEEPGWRGFALPRLQLRYGPLLGSVILGVLWQCWHLPLYLTDWGHGANGLLIALEIIGNVGLTIVITWVFNHSRGSLLIAILMHATLDAFGSVAAVSIFSTQWILVNGNIALLIGFGIVALVLVIVTRGRLGYQQPVGMLLSKSFT</sequence>
<dbReference type="AlphaFoldDB" id="A0A5A5TKN8"/>
<gene>
    <name evidence="3" type="ORF">KDI_52100</name>
</gene>
<feature type="domain" description="CAAX prenyl protease 2/Lysostaphin resistance protein A-like" evidence="2">
    <location>
        <begin position="141"/>
        <end position="243"/>
    </location>
</feature>
<protein>
    <submittedName>
        <fullName evidence="3">CAAX amino protease</fullName>
    </submittedName>
</protein>
<dbReference type="GO" id="GO:0004175">
    <property type="term" value="F:endopeptidase activity"/>
    <property type="evidence" value="ECO:0007669"/>
    <property type="project" value="UniProtKB-ARBA"/>
</dbReference>
<dbReference type="InterPro" id="IPR003675">
    <property type="entry name" value="Rce1/LyrA-like_dom"/>
</dbReference>
<evidence type="ECO:0000259" key="2">
    <source>
        <dbReference type="Pfam" id="PF02517"/>
    </source>
</evidence>
<feature type="transmembrane region" description="Helical" evidence="1">
    <location>
        <begin position="258"/>
        <end position="280"/>
    </location>
</feature>
<dbReference type="InterPro" id="IPR042150">
    <property type="entry name" value="MmRce1-like"/>
</dbReference>
<name>A0A5A5TKN8_9CHLR</name>
<feature type="transmembrane region" description="Helical" evidence="1">
    <location>
        <begin position="200"/>
        <end position="224"/>
    </location>
</feature>
<dbReference type="PANTHER" id="PTHR35797:SF1">
    <property type="entry name" value="PROTEASE"/>
    <property type="match status" value="1"/>
</dbReference>
<proteinExistence type="predicted"/>
<comment type="caution">
    <text evidence="3">The sequence shown here is derived from an EMBL/GenBank/DDBJ whole genome shotgun (WGS) entry which is preliminary data.</text>
</comment>
<reference evidence="3 4" key="1">
    <citation type="submission" date="2019-01" db="EMBL/GenBank/DDBJ databases">
        <title>Draft genome sequence of Dictyobacter sp. Uno17.</title>
        <authorList>
            <person name="Wang C.M."/>
            <person name="Zheng Y."/>
            <person name="Sakai Y."/>
            <person name="Abe K."/>
            <person name="Yokota A."/>
            <person name="Yabe S."/>
        </authorList>
    </citation>
    <scope>NUCLEOTIDE SEQUENCE [LARGE SCALE GENOMIC DNA]</scope>
    <source>
        <strain evidence="3 4">Uno17</strain>
    </source>
</reference>
<keyword evidence="1" id="KW-0472">Membrane</keyword>
<dbReference type="GO" id="GO:0006508">
    <property type="term" value="P:proteolysis"/>
    <property type="evidence" value="ECO:0007669"/>
    <property type="project" value="UniProtKB-KW"/>
</dbReference>
<keyword evidence="3" id="KW-0645">Protease</keyword>
<feature type="transmembrane region" description="Helical" evidence="1">
    <location>
        <begin position="102"/>
        <end position="122"/>
    </location>
</feature>
<evidence type="ECO:0000313" key="3">
    <source>
        <dbReference type="EMBL" id="GCF11646.1"/>
    </source>
</evidence>
<feature type="transmembrane region" description="Helical" evidence="1">
    <location>
        <begin position="26"/>
        <end position="46"/>
    </location>
</feature>
<dbReference type="RefSeq" id="WP_149404466.1">
    <property type="nucleotide sequence ID" value="NZ_BIXY01000130.1"/>
</dbReference>
<dbReference type="OrthoDB" id="9777755at2"/>
<feature type="transmembrane region" description="Helical" evidence="1">
    <location>
        <begin position="134"/>
        <end position="155"/>
    </location>
</feature>
<dbReference type="Pfam" id="PF02517">
    <property type="entry name" value="Rce1-like"/>
    <property type="match status" value="1"/>
</dbReference>
<dbReference type="PANTHER" id="PTHR35797">
    <property type="entry name" value="PROTEASE-RELATED"/>
    <property type="match status" value="1"/>
</dbReference>
<keyword evidence="3" id="KW-0378">Hydrolase</keyword>
<feature type="transmembrane region" description="Helical" evidence="1">
    <location>
        <begin position="58"/>
        <end position="81"/>
    </location>
</feature>
<accession>A0A5A5TKN8</accession>
<organism evidence="3 4">
    <name type="scientific">Dictyobacter arantiisoli</name>
    <dbReference type="NCBI Taxonomy" id="2014874"/>
    <lineage>
        <taxon>Bacteria</taxon>
        <taxon>Bacillati</taxon>
        <taxon>Chloroflexota</taxon>
        <taxon>Ktedonobacteria</taxon>
        <taxon>Ktedonobacterales</taxon>
        <taxon>Dictyobacteraceae</taxon>
        <taxon>Dictyobacter</taxon>
    </lineage>
</organism>
<evidence type="ECO:0000256" key="1">
    <source>
        <dbReference type="SAM" id="Phobius"/>
    </source>
</evidence>
<keyword evidence="4" id="KW-1185">Reference proteome</keyword>
<feature type="transmembrane region" description="Helical" evidence="1">
    <location>
        <begin position="175"/>
        <end position="194"/>
    </location>
</feature>